<dbReference type="PANTHER" id="PTHR43723">
    <property type="entry name" value="COBALT TRANSPORT PROTEIN CBIQ"/>
    <property type="match status" value="1"/>
</dbReference>
<dbReference type="STRING" id="1903181.BTN85_0866"/>
<feature type="transmembrane region" description="Helical" evidence="6">
    <location>
        <begin position="189"/>
        <end position="208"/>
    </location>
</feature>
<dbReference type="Pfam" id="PF02361">
    <property type="entry name" value="CbiQ"/>
    <property type="match status" value="1"/>
</dbReference>
<sequence length="209" mass="23654">MTSLTIWSGIRIKNYFKVMLVPLFFLIPSIAIIMFIRGTNIVFTINLLGIQLHVMREGINLGLILLLRALAGVSCLYFLILTTPIEEMIQSFRKIKLPNVVIEILFLSYKLIFDLADRAEILKRSLNSKLGFNSIKNSFKSISLFTSSLFVNSIDRSIKINKALDARCCNGKMPSPNILEEKKGINKKISISFLVLITFDLILIALKII</sequence>
<dbReference type="InterPro" id="IPR012809">
    <property type="entry name" value="ECF_CbiQ"/>
</dbReference>
<dbReference type="InterPro" id="IPR003339">
    <property type="entry name" value="ABC/ECF_trnsptr_transmembrane"/>
</dbReference>
<evidence type="ECO:0000256" key="2">
    <source>
        <dbReference type="ARBA" id="ARBA00022475"/>
    </source>
</evidence>
<evidence type="ECO:0000313" key="8">
    <source>
        <dbReference type="Proteomes" id="UP000185744"/>
    </source>
</evidence>
<evidence type="ECO:0000256" key="5">
    <source>
        <dbReference type="ARBA" id="ARBA00023136"/>
    </source>
</evidence>
<keyword evidence="3 6" id="KW-0812">Transmembrane</keyword>
<feature type="transmembrane region" description="Helical" evidence="6">
    <location>
        <begin position="61"/>
        <end position="80"/>
    </location>
</feature>
<dbReference type="GO" id="GO:0043190">
    <property type="term" value="C:ATP-binding cassette (ABC) transporter complex"/>
    <property type="evidence" value="ECO:0007669"/>
    <property type="project" value="InterPro"/>
</dbReference>
<dbReference type="Proteomes" id="UP000185744">
    <property type="component" value="Unassembled WGS sequence"/>
</dbReference>
<evidence type="ECO:0000256" key="1">
    <source>
        <dbReference type="ARBA" id="ARBA00004651"/>
    </source>
</evidence>
<reference evidence="7" key="1">
    <citation type="submission" date="2016-12" db="EMBL/GenBank/DDBJ databases">
        <title>Discovery of methanogenic haloarchaea.</title>
        <authorList>
            <person name="Sorokin D.Y."/>
            <person name="Makarova K.S."/>
            <person name="Abbas B."/>
            <person name="Ferrer M."/>
            <person name="Golyshin P.N."/>
        </authorList>
    </citation>
    <scope>NUCLEOTIDE SEQUENCE [LARGE SCALE GENOMIC DNA]</scope>
    <source>
        <strain evidence="7">HMET1</strain>
    </source>
</reference>
<evidence type="ECO:0000256" key="3">
    <source>
        <dbReference type="ARBA" id="ARBA00022692"/>
    </source>
</evidence>
<proteinExistence type="predicted"/>
<dbReference type="InParanoid" id="A0A1Q6DVI5"/>
<keyword evidence="2" id="KW-1003">Cell membrane</keyword>
<keyword evidence="8" id="KW-1185">Reference proteome</keyword>
<dbReference type="CDD" id="cd16914">
    <property type="entry name" value="EcfT"/>
    <property type="match status" value="1"/>
</dbReference>
<evidence type="ECO:0000256" key="6">
    <source>
        <dbReference type="SAM" id="Phobius"/>
    </source>
</evidence>
<dbReference type="NCBIfam" id="TIGR02454">
    <property type="entry name" value="ECF_T_CbiQ"/>
    <property type="match status" value="1"/>
</dbReference>
<dbReference type="InterPro" id="IPR052770">
    <property type="entry name" value="Cobalt_transport_CbiQ"/>
</dbReference>
<comment type="subcellular location">
    <subcellularLocation>
        <location evidence="1">Cell membrane</location>
        <topology evidence="1">Multi-pass membrane protein</topology>
    </subcellularLocation>
</comment>
<protein>
    <submittedName>
        <fullName evidence="7">Energy-coupling factor transporter transmembrane protein EcfT</fullName>
    </submittedName>
</protein>
<dbReference type="EMBL" id="MSDW01000001">
    <property type="protein sequence ID" value="OKY78375.1"/>
    <property type="molecule type" value="Genomic_DNA"/>
</dbReference>
<dbReference type="PANTHER" id="PTHR43723:SF1">
    <property type="entry name" value="COBALT TRANSPORT PROTEIN CBIQ"/>
    <property type="match status" value="1"/>
</dbReference>
<keyword evidence="4 6" id="KW-1133">Transmembrane helix</keyword>
<evidence type="ECO:0000256" key="4">
    <source>
        <dbReference type="ARBA" id="ARBA00022989"/>
    </source>
</evidence>
<evidence type="ECO:0000313" key="7">
    <source>
        <dbReference type="EMBL" id="OKY78375.1"/>
    </source>
</evidence>
<name>A0A1Q6DVI5_METT1</name>
<keyword evidence="5 6" id="KW-0472">Membrane</keyword>
<comment type="caution">
    <text evidence="7">The sequence shown here is derived from an EMBL/GenBank/DDBJ whole genome shotgun (WGS) entry which is preliminary data.</text>
</comment>
<gene>
    <name evidence="7" type="ORF">BTN85_0866</name>
</gene>
<feature type="transmembrane region" description="Helical" evidence="6">
    <location>
        <begin position="20"/>
        <end position="49"/>
    </location>
</feature>
<accession>A0A1Q6DVI5</accession>
<organism evidence="7 8">
    <name type="scientific">Methanohalarchaeum thermophilum</name>
    <dbReference type="NCBI Taxonomy" id="1903181"/>
    <lineage>
        <taxon>Archaea</taxon>
        <taxon>Methanobacteriati</taxon>
        <taxon>Methanobacteriota</taxon>
        <taxon>Methanonatronarchaeia</taxon>
        <taxon>Methanonatronarchaeales</taxon>
        <taxon>Methanonatronarchaeaceae</taxon>
        <taxon>Candidatus Methanohalarchaeum</taxon>
    </lineage>
</organism>
<dbReference type="GO" id="GO:0006824">
    <property type="term" value="P:cobalt ion transport"/>
    <property type="evidence" value="ECO:0007669"/>
    <property type="project" value="InterPro"/>
</dbReference>
<dbReference type="AlphaFoldDB" id="A0A1Q6DVI5"/>